<feature type="region of interest" description="Disordered" evidence="8">
    <location>
        <begin position="200"/>
        <end position="269"/>
    </location>
</feature>
<evidence type="ECO:0000259" key="9">
    <source>
        <dbReference type="Pfam" id="PF08232"/>
    </source>
</evidence>
<evidence type="ECO:0000256" key="8">
    <source>
        <dbReference type="SAM" id="MobiDB-lite"/>
    </source>
</evidence>
<sequence>MSYSYQMMMGAGGGADDNELQQQQNAPQYTMPKILDYLQSEWFKYEIDRAHWVSEKSDLMATITRLEAEKKTQEQLRNDLFRRIKMLEYALQQERAKNQPNILNSNSNNNNNIEKDVNDHITTTTTTTTTTSSSQPRSYGKKSSKVSITRNLIKKYLREMNYNDILVSKPDLNSYDVAAVDNDNIQDDKQTTILNLPELKKQQHQQQQQQSNNNSQQLQQQLQQQLNNNSNNNSNNNDSQYSMTSSINDLESSSIQQQPNQQQQQQQQVYPDQLLTSSMGEGYSLSDLTNSLDSLSSALGSLDSLSNGGSAGGTFDFSTLDNLDSLKENIDQQQQQSSINNNGNDLTSSVIDLSHHENGGSSSSFNTVVSQNNRQTTATTTTPPDEPSYDESAFNEEFFNKLSSNSKGRMKLKGLTNLKSSMSDDSGTSSIGRSGISSSKTGATNRSSSSSITPVGSLGKKKGLAAELMGLGAGDLNDIKLEDNSKIASDSAAPRVWRYKHTLKSHFDGVRSLQFHDTEPLLISASEDSTIKLWNLNQLAPSSNTSKKSTGDVEPIYTFRGHTGPVYTTALSSDSSKLYSAGYDMVIKSWTIPSADTDPYHTHGDLQAFLDCEYAGHTDGVWDLLAATNDRLISASADATVRIWDDNGNEIGQFQHPTDSTCIPTTLSLIPTDYNRILIGYVDGTVLLYDLSTGQHISTLSSNNNSSDSRNHQINKVVSHSMLPLAITGTEDNKIEFWDLQSCQPIHSMVAHSDAVSSLTIDPSGLYIASSSHDSTIRFWDISSKTCIQDLQSHRPKFDESIHSIKYHPTKGYFASGGADSVIRIHQ</sequence>
<dbReference type="RefSeq" id="XP_020432814.1">
    <property type="nucleotide sequence ID" value="XM_020577140.1"/>
</dbReference>
<protein>
    <submittedName>
        <fullName evidence="10">WD40 repeat-containing protein</fullName>
    </submittedName>
</protein>
<feature type="coiled-coil region" evidence="7">
    <location>
        <begin position="56"/>
        <end position="83"/>
    </location>
</feature>
<dbReference type="OMA" id="SKCSQEV"/>
<dbReference type="GO" id="GO:0005516">
    <property type="term" value="F:calmodulin binding"/>
    <property type="evidence" value="ECO:0007669"/>
    <property type="project" value="UniProtKB-KW"/>
</dbReference>
<dbReference type="CDD" id="cd00200">
    <property type="entry name" value="WD40"/>
    <property type="match status" value="1"/>
</dbReference>
<dbReference type="PROSITE" id="PS50294">
    <property type="entry name" value="WD_REPEATS_REGION"/>
    <property type="match status" value="4"/>
</dbReference>
<keyword evidence="5 7" id="KW-0175">Coiled coil</keyword>
<dbReference type="SUPFAM" id="SSF50978">
    <property type="entry name" value="WD40 repeat-like"/>
    <property type="match status" value="1"/>
</dbReference>
<feature type="repeat" description="WD" evidence="6">
    <location>
        <begin position="614"/>
        <end position="645"/>
    </location>
</feature>
<dbReference type="STRING" id="670386.D3BCQ2"/>
<feature type="compositionally biased region" description="Low complexity" evidence="8">
    <location>
        <begin position="204"/>
        <end position="240"/>
    </location>
</feature>
<dbReference type="PRINTS" id="PR00320">
    <property type="entry name" value="GPROTEINBRPT"/>
</dbReference>
<comment type="similarity">
    <text evidence="1">Belongs to the WD repeat striatin family.</text>
</comment>
<feature type="compositionally biased region" description="Low complexity" evidence="8">
    <location>
        <begin position="256"/>
        <end position="268"/>
    </location>
</feature>
<dbReference type="InterPro" id="IPR015943">
    <property type="entry name" value="WD40/YVTN_repeat-like_dom_sf"/>
</dbReference>
<feature type="compositionally biased region" description="Low complexity" evidence="8">
    <location>
        <begin position="331"/>
        <end position="345"/>
    </location>
</feature>
<evidence type="ECO:0000256" key="3">
    <source>
        <dbReference type="ARBA" id="ARBA00022737"/>
    </source>
</evidence>
<evidence type="ECO:0000313" key="10">
    <source>
        <dbReference type="EMBL" id="EFA80694.1"/>
    </source>
</evidence>
<keyword evidence="11" id="KW-1185">Reference proteome</keyword>
<feature type="region of interest" description="Disordered" evidence="8">
    <location>
        <begin position="124"/>
        <end position="145"/>
    </location>
</feature>
<feature type="compositionally biased region" description="Low complexity" evidence="8">
    <location>
        <begin position="124"/>
        <end position="134"/>
    </location>
</feature>
<evidence type="ECO:0000256" key="6">
    <source>
        <dbReference type="PROSITE-ProRule" id="PRU00221"/>
    </source>
</evidence>
<proteinExistence type="inferred from homology"/>
<keyword evidence="4" id="KW-0112">Calmodulin-binding</keyword>
<dbReference type="InterPro" id="IPR001680">
    <property type="entry name" value="WD40_rpt"/>
</dbReference>
<dbReference type="InterPro" id="IPR020472">
    <property type="entry name" value="WD40_PAC1"/>
</dbReference>
<accession>D3BCQ2</accession>
<feature type="domain" description="Striatin N-terminal" evidence="9">
    <location>
        <begin position="30"/>
        <end position="166"/>
    </location>
</feature>
<evidence type="ECO:0000256" key="2">
    <source>
        <dbReference type="ARBA" id="ARBA00022574"/>
    </source>
</evidence>
<feature type="repeat" description="WD" evidence="6">
    <location>
        <begin position="749"/>
        <end position="790"/>
    </location>
</feature>
<dbReference type="InParanoid" id="D3BCQ2"/>
<dbReference type="PROSITE" id="PS50082">
    <property type="entry name" value="WD_REPEATS_2"/>
    <property type="match status" value="4"/>
</dbReference>
<evidence type="ECO:0000256" key="1">
    <source>
        <dbReference type="ARBA" id="ARBA00009616"/>
    </source>
</evidence>
<dbReference type="Gene3D" id="1.20.5.300">
    <property type="match status" value="1"/>
</dbReference>
<evidence type="ECO:0000313" key="11">
    <source>
        <dbReference type="Proteomes" id="UP000001396"/>
    </source>
</evidence>
<evidence type="ECO:0000256" key="7">
    <source>
        <dbReference type="SAM" id="Coils"/>
    </source>
</evidence>
<evidence type="ECO:0000256" key="5">
    <source>
        <dbReference type="ARBA" id="ARBA00023054"/>
    </source>
</evidence>
<dbReference type="InterPro" id="IPR051488">
    <property type="entry name" value="WD_repeat_striatin"/>
</dbReference>
<feature type="region of interest" description="Disordered" evidence="8">
    <location>
        <begin position="418"/>
        <end position="458"/>
    </location>
</feature>
<feature type="repeat" description="WD" evidence="6">
    <location>
        <begin position="559"/>
        <end position="600"/>
    </location>
</feature>
<feature type="compositionally biased region" description="Low complexity" evidence="8">
    <location>
        <begin position="420"/>
        <end position="442"/>
    </location>
</feature>
<dbReference type="EMBL" id="ADBJ01000028">
    <property type="protein sequence ID" value="EFA80694.1"/>
    <property type="molecule type" value="Genomic_DNA"/>
</dbReference>
<dbReference type="InterPro" id="IPR019775">
    <property type="entry name" value="WD40_repeat_CS"/>
</dbReference>
<dbReference type="InterPro" id="IPR036322">
    <property type="entry name" value="WD40_repeat_dom_sf"/>
</dbReference>
<gene>
    <name evidence="10" type="primary">strn</name>
    <name evidence="10" type="ORF">PPL_06278</name>
</gene>
<dbReference type="InterPro" id="IPR013258">
    <property type="entry name" value="Striatin_N"/>
</dbReference>
<dbReference type="Pfam" id="PF08232">
    <property type="entry name" value="Striatin"/>
    <property type="match status" value="1"/>
</dbReference>
<name>D3BCQ2_HETP5</name>
<dbReference type="AlphaFoldDB" id="D3BCQ2"/>
<dbReference type="GeneID" id="31361761"/>
<feature type="compositionally biased region" description="Polar residues" evidence="8">
    <location>
        <begin position="241"/>
        <end position="255"/>
    </location>
</feature>
<dbReference type="PANTHER" id="PTHR15653">
    <property type="entry name" value="STRIATIN"/>
    <property type="match status" value="1"/>
</dbReference>
<dbReference type="SMART" id="SM00320">
    <property type="entry name" value="WD40"/>
    <property type="match status" value="7"/>
</dbReference>
<comment type="caution">
    <text evidence="10">The sequence shown here is derived from an EMBL/GenBank/DDBJ whole genome shotgun (WGS) entry which is preliminary data.</text>
</comment>
<feature type="compositionally biased region" description="Polar residues" evidence="8">
    <location>
        <begin position="359"/>
        <end position="375"/>
    </location>
</feature>
<reference evidence="10 11" key="1">
    <citation type="journal article" date="2011" name="Genome Res.">
        <title>Phylogeny-wide analysis of social amoeba genomes highlights ancient origins for complex intercellular communication.</title>
        <authorList>
            <person name="Heidel A.J."/>
            <person name="Lawal H.M."/>
            <person name="Felder M."/>
            <person name="Schilde C."/>
            <person name="Helps N.R."/>
            <person name="Tunggal B."/>
            <person name="Rivero F."/>
            <person name="John U."/>
            <person name="Schleicher M."/>
            <person name="Eichinger L."/>
            <person name="Platzer M."/>
            <person name="Noegel A.A."/>
            <person name="Schaap P."/>
            <person name="Gloeckner G."/>
        </authorList>
    </citation>
    <scope>NUCLEOTIDE SEQUENCE [LARGE SCALE GENOMIC DNA]</scope>
    <source>
        <strain evidence="11">ATCC 26659 / Pp 5 / PN500</strain>
    </source>
</reference>
<dbReference type="PROSITE" id="PS00678">
    <property type="entry name" value="WD_REPEATS_1"/>
    <property type="match status" value="2"/>
</dbReference>
<dbReference type="Proteomes" id="UP000001396">
    <property type="component" value="Unassembled WGS sequence"/>
</dbReference>
<dbReference type="Pfam" id="PF00400">
    <property type="entry name" value="WD40"/>
    <property type="match status" value="5"/>
</dbReference>
<feature type="region of interest" description="Disordered" evidence="8">
    <location>
        <begin position="330"/>
        <end position="391"/>
    </location>
</feature>
<organism evidence="10 11">
    <name type="scientific">Heterostelium pallidum (strain ATCC 26659 / Pp 5 / PN500)</name>
    <name type="common">Cellular slime mold</name>
    <name type="synonym">Polysphondylium pallidum</name>
    <dbReference type="NCBI Taxonomy" id="670386"/>
    <lineage>
        <taxon>Eukaryota</taxon>
        <taxon>Amoebozoa</taxon>
        <taxon>Evosea</taxon>
        <taxon>Eumycetozoa</taxon>
        <taxon>Dictyostelia</taxon>
        <taxon>Acytosteliales</taxon>
        <taxon>Acytosteliaceae</taxon>
        <taxon>Heterostelium</taxon>
    </lineage>
</organism>
<dbReference type="Gene3D" id="2.130.10.10">
    <property type="entry name" value="YVTN repeat-like/Quinoprotein amine dehydrogenase"/>
    <property type="match status" value="3"/>
</dbReference>
<feature type="compositionally biased region" description="Polar residues" evidence="8">
    <location>
        <begin position="443"/>
        <end position="454"/>
    </location>
</feature>
<keyword evidence="3" id="KW-0677">Repeat</keyword>
<keyword evidence="2 6" id="KW-0853">WD repeat</keyword>
<evidence type="ECO:0000256" key="4">
    <source>
        <dbReference type="ARBA" id="ARBA00022860"/>
    </source>
</evidence>
<feature type="repeat" description="WD" evidence="6">
    <location>
        <begin position="503"/>
        <end position="537"/>
    </location>
</feature>
<dbReference type="FunCoup" id="D3BCQ2">
    <property type="interactions" value="89"/>
</dbReference>
<dbReference type="PANTHER" id="PTHR15653:SF0">
    <property type="entry name" value="CONNECTOR OF KINASE TO AP-1, ISOFORM E"/>
    <property type="match status" value="1"/>
</dbReference>